<evidence type="ECO:0000256" key="10">
    <source>
        <dbReference type="SAM" id="MobiDB-lite"/>
    </source>
</evidence>
<evidence type="ECO:0000256" key="6">
    <source>
        <dbReference type="ARBA" id="ARBA00023163"/>
    </source>
</evidence>
<gene>
    <name evidence="9" type="primary">MED16</name>
    <name evidence="13" type="ORF">TASIC1_0009036600</name>
</gene>
<comment type="function">
    <text evidence="9">Component of the Mediator complex, a coactivator involved in the regulated transcription of nearly all RNA polymerase II-dependent genes. Mediator functions as a bridge to convey information from gene-specific regulatory proteins to the basal RNA polymerase II transcription machinery. Mediator is recruited to promoters by direct interactions with regulatory proteins and serves as a scaffold for the assembly of a functional preinitiation complex with RNA polymerase II and the general transcription factors.</text>
</comment>
<dbReference type="GO" id="GO:0045893">
    <property type="term" value="P:positive regulation of DNA-templated transcription"/>
    <property type="evidence" value="ECO:0007669"/>
    <property type="project" value="TreeGrafter"/>
</dbReference>
<dbReference type="PANTHER" id="PTHR13224">
    <property type="entry name" value="THYROID HORMONE RECEPTOR-ASSOCIATED PROTEIN-RELATED"/>
    <property type="match status" value="1"/>
</dbReference>
<comment type="subcellular location">
    <subcellularLocation>
        <location evidence="1 9">Nucleus</location>
    </subcellularLocation>
</comment>
<dbReference type="EMBL" id="BLZH01000009">
    <property type="protein sequence ID" value="GFP58029.1"/>
    <property type="molecule type" value="Genomic_DNA"/>
</dbReference>
<keyword evidence="7 9" id="KW-0539">Nucleus</keyword>
<dbReference type="InterPro" id="IPR010730">
    <property type="entry name" value="HET"/>
</dbReference>
<evidence type="ECO:0000259" key="11">
    <source>
        <dbReference type="Pfam" id="PF06985"/>
    </source>
</evidence>
<evidence type="ECO:0000256" key="5">
    <source>
        <dbReference type="ARBA" id="ARBA00023159"/>
    </source>
</evidence>
<evidence type="ECO:0000256" key="8">
    <source>
        <dbReference type="ARBA" id="ARBA00032015"/>
    </source>
</evidence>
<protein>
    <recommendedName>
        <fullName evidence="3 9">Mediator of RNA polymerase II transcription subunit 16</fullName>
    </recommendedName>
    <alternativeName>
        <fullName evidence="8 9">Mediator complex subunit 16</fullName>
    </alternativeName>
</protein>
<keyword evidence="5 9" id="KW-0010">Activator</keyword>
<evidence type="ECO:0000313" key="14">
    <source>
        <dbReference type="Proteomes" id="UP000517252"/>
    </source>
</evidence>
<dbReference type="OrthoDB" id="4139168at2759"/>
<dbReference type="GO" id="GO:0016592">
    <property type="term" value="C:mediator complex"/>
    <property type="evidence" value="ECO:0007669"/>
    <property type="project" value="InterPro"/>
</dbReference>
<comment type="subunit">
    <text evidence="9">Component of the Mediator complex.</text>
</comment>
<organism evidence="13 14">
    <name type="scientific">Trichoderma asperellum</name>
    <name type="common">Filamentous fungus</name>
    <dbReference type="NCBI Taxonomy" id="101201"/>
    <lineage>
        <taxon>Eukaryota</taxon>
        <taxon>Fungi</taxon>
        <taxon>Dikarya</taxon>
        <taxon>Ascomycota</taxon>
        <taxon>Pezizomycotina</taxon>
        <taxon>Sordariomycetes</taxon>
        <taxon>Hypocreomycetidae</taxon>
        <taxon>Hypocreales</taxon>
        <taxon>Hypocreaceae</taxon>
        <taxon>Trichoderma</taxon>
    </lineage>
</organism>
<feature type="compositionally biased region" description="Basic and acidic residues" evidence="10">
    <location>
        <begin position="1270"/>
        <end position="1279"/>
    </location>
</feature>
<keyword evidence="4 9" id="KW-0805">Transcription regulation</keyword>
<sequence>MTAEKMPLMLDNTVPVDLNDVDDLFGDGVGLSLPDRSHNKPLSLKVDDLRNRGCCQTLAWSKSGTIATISADGQYLQHRFLRCNPLDGTWDLSQPTTCELLKGSPGIPLVHLEWGSTNIPELAIIDAVGRVVIVSFSISLNHPFITRKYDTDPIDDANAVVGAHWLAVAPQNQQNNNRMEETTMELESVNSLDELVTHAALASDRRHLLVAVATSSKQLRLLKIEIQWGGPGSQPDKNPLPQNARLSPSLVEKHLAATTWLQTGSRDASNDISMAELSHLHVLPSIMDNTGKSIVPPTIVAIRTRPPTPGSYQVAQTVIDRWEAVSEPRQNLHPAFEQLGNRRNSDATEQTAPTRLRKLEPIVLNKMVINFQSIQFGKVLVLTMADGTVEYRDRYTFEEIYATEDTDKVMNLRQVGWTFDGEGPCQQVAFSPTQCSMIQMSEDGKIKWCKLQYPLGDIGNSNQDAHYAASVAGLAVATSSAVWYQANYDDMLAIVAPYTSKKRFIQDWINEMIKVLKIQVDYSEELHHDSLMRNLPLQNILSIMNSLGFKGEMHARSLQGKFAMVYLNARNVVVLITLASNMPATAREKMSPLDEPEVVEALAGCTKWSLDLLSWLVDCLFALMNDSEFMARLEPKRFGELAPYLHKRNDISLHLLLSSSSRSFLLAICRRIAHLEQLSIKANEFYRRQPQMGVDQTGAPKPLNPQLQQAYQKMQQITSSCLIKAGEFEKLLNILGADVRQAYQTFLPTIVKNQTGAPQGKQIDLAVKSAQIQIELSMLLAASPPAAPFLVVVKKLFTKDLPAFKALTDPSKLFFANYDLLGVQDDKSQLPRKIYIDIFRKAEMKLGAQQWRRCTRNAYKHFYSPENAAFYNGNHYKQLDPAKKEIRLLQIDRTHQPTSSLSFKLHQPISLDDSSNHLFIAISYRAGDPSQTVPIFIDGVQFNAFKPLTEALSRASQRLDADDEAEDFASRVYLWADQVCINQSDNAEKAHQVQLMQEIYQSAVSTLAWLGTSPLTSAGIEEFSALSFLHQRLEQAAGQGWDNVSKGAAYLETAEFVAKSVLPRLDAEGTSWPALQALMEDQYWSRGWICQEVLLSTAVSFHTDKQELGQDDFRNALRLVKMFQILLRKYFNLDGEDLGLKEDPALNTDDLSPLLPFANKLAWLHKLDLNAQEFFLDDFGKWQESGGLDLETIMLHARTCKVSDPRDKVYAFLGITSPRYKLLADYGNDTTAVDAYIRAAAAHISSHQSLDMLSFADEKPPANSQSTIPFERRSASAKG</sequence>
<dbReference type="InterPro" id="IPR021665">
    <property type="entry name" value="Mediator_Med16_N"/>
</dbReference>
<dbReference type="Pfam" id="PF06985">
    <property type="entry name" value="HET"/>
    <property type="match status" value="1"/>
</dbReference>
<dbReference type="Proteomes" id="UP000517252">
    <property type="component" value="Unassembled WGS sequence"/>
</dbReference>
<comment type="caution">
    <text evidence="13">The sequence shown here is derived from an EMBL/GenBank/DDBJ whole genome shotgun (WGS) entry which is preliminary data.</text>
</comment>
<name>A0A6V8QZT3_TRIAP</name>
<dbReference type="AlphaFoldDB" id="A0A6V8QZT3"/>
<comment type="similarity">
    <text evidence="2 9">Belongs to the Mediator complex subunit 16 family.</text>
</comment>
<dbReference type="Pfam" id="PF11635">
    <property type="entry name" value="Med16_N"/>
    <property type="match status" value="1"/>
</dbReference>
<evidence type="ECO:0000256" key="1">
    <source>
        <dbReference type="ARBA" id="ARBA00004123"/>
    </source>
</evidence>
<evidence type="ECO:0000256" key="7">
    <source>
        <dbReference type="ARBA" id="ARBA00023242"/>
    </source>
</evidence>
<reference evidence="13 14" key="1">
    <citation type="submission" date="2020-07" db="EMBL/GenBank/DDBJ databases">
        <title>Trichoderma asperellum IC-1 whole genome shotgun sequence.</title>
        <authorList>
            <person name="Kanamasa S."/>
            <person name="Takahashi H."/>
        </authorList>
    </citation>
    <scope>NUCLEOTIDE SEQUENCE [LARGE SCALE GENOMIC DNA]</scope>
    <source>
        <strain evidence="13 14">IC-1</strain>
    </source>
</reference>
<feature type="domain" description="Mediator complex subunit Med16 N-terminal" evidence="12">
    <location>
        <begin position="174"/>
        <end position="419"/>
    </location>
</feature>
<evidence type="ECO:0000259" key="12">
    <source>
        <dbReference type="Pfam" id="PF11635"/>
    </source>
</evidence>
<dbReference type="PANTHER" id="PTHR13224:SF6">
    <property type="entry name" value="MEDIATOR OF RNA POLYMERASE II TRANSCRIPTION SUBUNIT 16"/>
    <property type="match status" value="1"/>
</dbReference>
<feature type="region of interest" description="Disordered" evidence="10">
    <location>
        <begin position="1258"/>
        <end position="1279"/>
    </location>
</feature>
<evidence type="ECO:0000256" key="3">
    <source>
        <dbReference type="ARBA" id="ARBA00019614"/>
    </source>
</evidence>
<accession>A0A6V8QZT3</accession>
<dbReference type="InterPro" id="IPR048338">
    <property type="entry name" value="Mediator_Med16"/>
</dbReference>
<evidence type="ECO:0000313" key="13">
    <source>
        <dbReference type="EMBL" id="GFP58029.1"/>
    </source>
</evidence>
<keyword evidence="6 9" id="KW-0804">Transcription</keyword>
<evidence type="ECO:0000256" key="9">
    <source>
        <dbReference type="RuleBase" id="RU364149"/>
    </source>
</evidence>
<evidence type="ECO:0000256" key="2">
    <source>
        <dbReference type="ARBA" id="ARBA00006543"/>
    </source>
</evidence>
<evidence type="ECO:0000256" key="4">
    <source>
        <dbReference type="ARBA" id="ARBA00023015"/>
    </source>
</evidence>
<proteinExistence type="inferred from homology"/>
<feature type="domain" description="Heterokaryon incompatibility" evidence="11">
    <location>
        <begin position="919"/>
        <end position="1092"/>
    </location>
</feature>